<dbReference type="OMA" id="TEPRMNY"/>
<dbReference type="EMBL" id="KB097487">
    <property type="protein sequence ID" value="ESN96976.1"/>
    <property type="molecule type" value="Genomic_DNA"/>
</dbReference>
<dbReference type="Pfam" id="PF04991">
    <property type="entry name" value="LicD"/>
    <property type="match status" value="1"/>
</dbReference>
<dbReference type="EnsemblMetazoa" id="HelroT178781">
    <property type="protein sequence ID" value="HelroP178781"/>
    <property type="gene ID" value="HelroG178781"/>
</dbReference>
<evidence type="ECO:0000313" key="3">
    <source>
        <dbReference type="EnsemblMetazoa" id="HelroP178781"/>
    </source>
</evidence>
<organism evidence="3 4">
    <name type="scientific">Helobdella robusta</name>
    <name type="common">Californian leech</name>
    <dbReference type="NCBI Taxonomy" id="6412"/>
    <lineage>
        <taxon>Eukaryota</taxon>
        <taxon>Metazoa</taxon>
        <taxon>Spiralia</taxon>
        <taxon>Lophotrochozoa</taxon>
        <taxon>Annelida</taxon>
        <taxon>Clitellata</taxon>
        <taxon>Hirudinea</taxon>
        <taxon>Rhynchobdellida</taxon>
        <taxon>Glossiphoniidae</taxon>
        <taxon>Helobdella</taxon>
    </lineage>
</organism>
<dbReference type="InParanoid" id="T1FDQ5"/>
<dbReference type="GeneID" id="20206954"/>
<dbReference type="EMBL" id="AMQM01006551">
    <property type="status" value="NOT_ANNOTATED_CDS"/>
    <property type="molecule type" value="Genomic_DNA"/>
</dbReference>
<dbReference type="OrthoDB" id="419198at2759"/>
<dbReference type="GO" id="GO:0009100">
    <property type="term" value="P:glycoprotein metabolic process"/>
    <property type="evidence" value="ECO:0007669"/>
    <property type="project" value="UniProtKB-ARBA"/>
</dbReference>
<dbReference type="Proteomes" id="UP000015101">
    <property type="component" value="Unassembled WGS sequence"/>
</dbReference>
<sequence>MGCHGLPEKGAFTMKIKIPKSRWFSNCYNSRYIFRFYIFHDNYYPVVYNNSLCIEHLLKQNIVEYTELKRLNFQMLTLKFPVNKDTNYMRDIDMGICSRNVMYFLPRMYKDELLTLIELYRFFVHVTKKSNTEFYINGGSLIGQVRHNKRLIPWDDDIDVVISEDNLQICLKAFQDEVKLLKNSTKKLFNLTEPRMNYISFGVYRISNFINFTSKVPSHTFPYIDVLMYLKDGGRVVDMRGSTFHHTYKANVIFPLVREEFLGEATYIPHNLTGYFFRDLSFKESCSTRQHCHKLDKNLNTLYKDITKNCSDLELFPFYKNI</sequence>
<dbReference type="InterPro" id="IPR052942">
    <property type="entry name" value="LPS_cholinephosphotransferase"/>
</dbReference>
<evidence type="ECO:0000259" key="1">
    <source>
        <dbReference type="Pfam" id="PF04991"/>
    </source>
</evidence>
<dbReference type="RefSeq" id="XP_009025095.1">
    <property type="nucleotide sequence ID" value="XM_009026847.1"/>
</dbReference>
<dbReference type="InterPro" id="IPR007074">
    <property type="entry name" value="LicD/FKTN/FKRP_NTP_transf"/>
</dbReference>
<dbReference type="AlphaFoldDB" id="T1FDQ5"/>
<reference evidence="2 4" key="2">
    <citation type="journal article" date="2013" name="Nature">
        <title>Insights into bilaterian evolution from three spiralian genomes.</title>
        <authorList>
            <person name="Simakov O."/>
            <person name="Marletaz F."/>
            <person name="Cho S.J."/>
            <person name="Edsinger-Gonzales E."/>
            <person name="Havlak P."/>
            <person name="Hellsten U."/>
            <person name="Kuo D.H."/>
            <person name="Larsson T."/>
            <person name="Lv J."/>
            <person name="Arendt D."/>
            <person name="Savage R."/>
            <person name="Osoegawa K."/>
            <person name="de Jong P."/>
            <person name="Grimwood J."/>
            <person name="Chapman J.A."/>
            <person name="Shapiro H."/>
            <person name="Aerts A."/>
            <person name="Otillar R.P."/>
            <person name="Terry A.Y."/>
            <person name="Boore J.L."/>
            <person name="Grigoriev I.V."/>
            <person name="Lindberg D.R."/>
            <person name="Seaver E.C."/>
            <person name="Weisblat D.A."/>
            <person name="Putnam N.H."/>
            <person name="Rokhsar D.S."/>
        </authorList>
    </citation>
    <scope>NUCLEOTIDE SEQUENCE</scope>
</reference>
<evidence type="ECO:0000313" key="4">
    <source>
        <dbReference type="Proteomes" id="UP000015101"/>
    </source>
</evidence>
<dbReference type="KEGG" id="hro:HELRODRAFT_178781"/>
<dbReference type="PANTHER" id="PTHR43404">
    <property type="entry name" value="LIPOPOLYSACCHARIDE CHOLINEPHOSPHOTRANSFERASE LICD"/>
    <property type="match status" value="1"/>
</dbReference>
<dbReference type="CTD" id="20206954"/>
<accession>T1FDQ5</accession>
<name>T1FDQ5_HELRO</name>
<reference evidence="4" key="1">
    <citation type="submission" date="2012-12" db="EMBL/GenBank/DDBJ databases">
        <authorList>
            <person name="Hellsten U."/>
            <person name="Grimwood J."/>
            <person name="Chapman J.A."/>
            <person name="Shapiro H."/>
            <person name="Aerts A."/>
            <person name="Otillar R.P."/>
            <person name="Terry A.Y."/>
            <person name="Boore J.L."/>
            <person name="Simakov O."/>
            <person name="Marletaz F."/>
            <person name="Cho S.-J."/>
            <person name="Edsinger-Gonzales E."/>
            <person name="Havlak P."/>
            <person name="Kuo D.-H."/>
            <person name="Larsson T."/>
            <person name="Lv J."/>
            <person name="Arendt D."/>
            <person name="Savage R."/>
            <person name="Osoegawa K."/>
            <person name="de Jong P."/>
            <person name="Lindberg D.R."/>
            <person name="Seaver E.C."/>
            <person name="Weisblat D.A."/>
            <person name="Putnam N.H."/>
            <person name="Grigoriev I.V."/>
            <person name="Rokhsar D.S."/>
        </authorList>
    </citation>
    <scope>NUCLEOTIDE SEQUENCE</scope>
</reference>
<dbReference type="HOGENOM" id="CLU_1012935_0_0_1"/>
<feature type="domain" description="LicD/FKTN/FKRP nucleotidyltransferase" evidence="1">
    <location>
        <begin position="127"/>
        <end position="184"/>
    </location>
</feature>
<keyword evidence="4" id="KW-1185">Reference proteome</keyword>
<reference evidence="3" key="3">
    <citation type="submission" date="2015-06" db="UniProtKB">
        <authorList>
            <consortium name="EnsemblMetazoa"/>
        </authorList>
    </citation>
    <scope>IDENTIFICATION</scope>
</reference>
<proteinExistence type="predicted"/>
<protein>
    <recommendedName>
        <fullName evidence="1">LicD/FKTN/FKRP nucleotidyltransferase domain-containing protein</fullName>
    </recommendedName>
</protein>
<dbReference type="PANTHER" id="PTHR43404:SF1">
    <property type="entry name" value="MNN4P"/>
    <property type="match status" value="1"/>
</dbReference>
<gene>
    <name evidence="3" type="primary">20206954</name>
    <name evidence="2" type="ORF">HELRODRAFT_178781</name>
</gene>
<evidence type="ECO:0000313" key="2">
    <source>
        <dbReference type="EMBL" id="ESN96976.1"/>
    </source>
</evidence>